<dbReference type="InterPro" id="IPR000792">
    <property type="entry name" value="Tscrpt_reg_LuxR_C"/>
</dbReference>
<dbReference type="InterPro" id="IPR007627">
    <property type="entry name" value="RNA_pol_sigma70_r2"/>
</dbReference>
<dbReference type="RefSeq" id="WP_160367196.1">
    <property type="nucleotide sequence ID" value="NZ_WSQA01000001.1"/>
</dbReference>
<dbReference type="SUPFAM" id="SSF88659">
    <property type="entry name" value="Sigma3 and sigma4 domains of RNA polymerase sigma factors"/>
    <property type="match status" value="1"/>
</dbReference>
<dbReference type="PANTHER" id="PTHR43133">
    <property type="entry name" value="RNA POLYMERASE ECF-TYPE SIGMA FACTO"/>
    <property type="match status" value="1"/>
</dbReference>
<feature type="domain" description="RNA polymerase sigma-70 region 2" evidence="6">
    <location>
        <begin position="26"/>
        <end position="90"/>
    </location>
</feature>
<dbReference type="GO" id="GO:0006352">
    <property type="term" value="P:DNA-templated transcription initiation"/>
    <property type="evidence" value="ECO:0007669"/>
    <property type="project" value="InterPro"/>
</dbReference>
<keyword evidence="8" id="KW-1185">Reference proteome</keyword>
<dbReference type="OrthoDB" id="1342792at2"/>
<gene>
    <name evidence="7" type="ORF">GQF63_00810</name>
</gene>
<dbReference type="InterPro" id="IPR013325">
    <property type="entry name" value="RNA_pol_sigma_r2"/>
</dbReference>
<dbReference type="AlphaFoldDB" id="A0A6N8KSY5"/>
<accession>A0A6N8KSY5</accession>
<organism evidence="7 8">
    <name type="scientific">Sphingobacterium humi</name>
    <dbReference type="NCBI Taxonomy" id="1796905"/>
    <lineage>
        <taxon>Bacteria</taxon>
        <taxon>Pseudomonadati</taxon>
        <taxon>Bacteroidota</taxon>
        <taxon>Sphingobacteriia</taxon>
        <taxon>Sphingobacteriales</taxon>
        <taxon>Sphingobacteriaceae</taxon>
        <taxon>Sphingobacterium</taxon>
    </lineage>
</organism>
<dbReference type="Gene3D" id="1.10.10.10">
    <property type="entry name" value="Winged helix-like DNA-binding domain superfamily/Winged helix DNA-binding domain"/>
    <property type="match status" value="1"/>
</dbReference>
<dbReference type="InterPro" id="IPR013324">
    <property type="entry name" value="RNA_pol_sigma_r3/r4-like"/>
</dbReference>
<evidence type="ECO:0000259" key="5">
    <source>
        <dbReference type="Pfam" id="PF00196"/>
    </source>
</evidence>
<feature type="domain" description="HTH luxR-type" evidence="5">
    <location>
        <begin position="137"/>
        <end position="164"/>
    </location>
</feature>
<dbReference type="EMBL" id="WSQA01000001">
    <property type="protein sequence ID" value="MVZ60550.1"/>
    <property type="molecule type" value="Genomic_DNA"/>
</dbReference>
<name>A0A6N8KSY5_9SPHI</name>
<dbReference type="Gene3D" id="1.10.1740.10">
    <property type="match status" value="1"/>
</dbReference>
<comment type="caution">
    <text evidence="7">The sequence shown here is derived from an EMBL/GenBank/DDBJ whole genome shotgun (WGS) entry which is preliminary data.</text>
</comment>
<evidence type="ECO:0000256" key="4">
    <source>
        <dbReference type="ARBA" id="ARBA00023163"/>
    </source>
</evidence>
<comment type="similarity">
    <text evidence="1">Belongs to the sigma-70 factor family. ECF subfamily.</text>
</comment>
<dbReference type="Pfam" id="PF04542">
    <property type="entry name" value="Sigma70_r2"/>
    <property type="match status" value="1"/>
</dbReference>
<proteinExistence type="inferred from homology"/>
<dbReference type="InterPro" id="IPR036388">
    <property type="entry name" value="WH-like_DNA-bd_sf"/>
</dbReference>
<dbReference type="NCBIfam" id="TIGR02937">
    <property type="entry name" value="sigma70-ECF"/>
    <property type="match status" value="1"/>
</dbReference>
<dbReference type="SUPFAM" id="SSF88946">
    <property type="entry name" value="Sigma2 domain of RNA polymerase sigma factors"/>
    <property type="match status" value="1"/>
</dbReference>
<evidence type="ECO:0000313" key="8">
    <source>
        <dbReference type="Proteomes" id="UP000435036"/>
    </source>
</evidence>
<dbReference type="Proteomes" id="UP000435036">
    <property type="component" value="Unassembled WGS sequence"/>
</dbReference>
<reference evidence="7 8" key="1">
    <citation type="submission" date="2019-12" db="EMBL/GenBank/DDBJ databases">
        <authorList>
            <person name="Dong K."/>
        </authorList>
    </citation>
    <scope>NUCLEOTIDE SEQUENCE [LARGE SCALE GENOMIC DNA]</scope>
    <source>
        <strain evidence="7 8">JCM 31225</strain>
    </source>
</reference>
<evidence type="ECO:0000256" key="1">
    <source>
        <dbReference type="ARBA" id="ARBA00010641"/>
    </source>
</evidence>
<evidence type="ECO:0000256" key="3">
    <source>
        <dbReference type="ARBA" id="ARBA00023082"/>
    </source>
</evidence>
<evidence type="ECO:0000313" key="7">
    <source>
        <dbReference type="EMBL" id="MVZ60550.1"/>
    </source>
</evidence>
<dbReference type="InterPro" id="IPR014284">
    <property type="entry name" value="RNA_pol_sigma-70_dom"/>
</dbReference>
<keyword evidence="4" id="KW-0804">Transcription</keyword>
<dbReference type="Pfam" id="PF00196">
    <property type="entry name" value="GerE"/>
    <property type="match status" value="1"/>
</dbReference>
<evidence type="ECO:0000259" key="6">
    <source>
        <dbReference type="Pfam" id="PF04542"/>
    </source>
</evidence>
<dbReference type="PANTHER" id="PTHR43133:SF46">
    <property type="entry name" value="RNA POLYMERASE SIGMA-70 FACTOR ECF SUBFAMILY"/>
    <property type="match status" value="1"/>
</dbReference>
<sequence>MNPPHTDEELVAFMLQNQQEAFRQIYDRYKSALLVYAMKRVPFDVAEDLVHDVFMRLWNNRSDLEIKERFVGYIFKSLRNRISDFIAKEEKGAQYLNSLEDFAATFSYSNADDLLREKLFMDRINNLLLKYGPHYQLILKMKLEGYSNQEIADKLGYSEKTIRNQSWSLLKYLRSKFIIFLFF</sequence>
<evidence type="ECO:0000256" key="2">
    <source>
        <dbReference type="ARBA" id="ARBA00023015"/>
    </source>
</evidence>
<dbReference type="GO" id="GO:0016987">
    <property type="term" value="F:sigma factor activity"/>
    <property type="evidence" value="ECO:0007669"/>
    <property type="project" value="UniProtKB-KW"/>
</dbReference>
<keyword evidence="3" id="KW-0731">Sigma factor</keyword>
<keyword evidence="2" id="KW-0805">Transcription regulation</keyword>
<dbReference type="InterPro" id="IPR039425">
    <property type="entry name" value="RNA_pol_sigma-70-like"/>
</dbReference>
<protein>
    <submittedName>
        <fullName evidence="7">Sigma-70 family RNA polymerase sigma factor</fullName>
    </submittedName>
</protein>